<keyword evidence="3" id="KW-1185">Reference proteome</keyword>
<sequence length="99" mass="10834">MMEYLSMIILGLGIFLIITSMVGVIRSPDFYTKLCPAGITDSLGASLILIGLAMQSDFSIFTVKILLLICLLWITSTTASYALARSAYYRDKKGKGDVE</sequence>
<dbReference type="GO" id="GO:0015385">
    <property type="term" value="F:sodium:proton antiporter activity"/>
    <property type="evidence" value="ECO:0007669"/>
    <property type="project" value="TreeGrafter"/>
</dbReference>
<keyword evidence="1" id="KW-0812">Transmembrane</keyword>
<organism evidence="2 3">
    <name type="scientific">Ehrlichia muris AS145</name>
    <dbReference type="NCBI Taxonomy" id="1423892"/>
    <lineage>
        <taxon>Bacteria</taxon>
        <taxon>Pseudomonadati</taxon>
        <taxon>Pseudomonadota</taxon>
        <taxon>Alphaproteobacteria</taxon>
        <taxon>Rickettsiales</taxon>
        <taxon>Anaplasmataceae</taxon>
        <taxon>Ehrlichia</taxon>
    </lineage>
</organism>
<dbReference type="Pfam" id="PF03334">
    <property type="entry name" value="PhaG_MnhG_YufB"/>
    <property type="match status" value="1"/>
</dbReference>
<evidence type="ECO:0000256" key="1">
    <source>
        <dbReference type="SAM" id="Phobius"/>
    </source>
</evidence>
<dbReference type="PANTHER" id="PTHR34703:SF1">
    <property type="entry name" value="ANTIPORTER SUBUNIT MNHG2-RELATED"/>
    <property type="match status" value="1"/>
</dbReference>
<keyword evidence="1" id="KW-0472">Membrane</keyword>
<accession>V9R994</accession>
<dbReference type="AlphaFoldDB" id="V9R994"/>
<reference evidence="2 3" key="1">
    <citation type="journal article" date="2014" name="Genome Announc.">
        <title>Complete Genome Sequence of Ehrlichia muris Strain AS145T, a Model Monocytotropic Ehrlichia Strain.</title>
        <authorList>
            <person name="Thirumalapura N.R."/>
            <person name="Qin X."/>
            <person name="Kuriakose J.A."/>
            <person name="Walker D.H."/>
        </authorList>
    </citation>
    <scope>NUCLEOTIDE SEQUENCE [LARGE SCALE GENOMIC DNA]</scope>
    <source>
        <strain evidence="3">AS154</strain>
    </source>
</reference>
<keyword evidence="1" id="KW-1133">Transmembrane helix</keyword>
<dbReference type="OrthoDB" id="4427992at2"/>
<dbReference type="PATRIC" id="fig|1423892.3.peg.600"/>
<evidence type="ECO:0000313" key="2">
    <source>
        <dbReference type="EMBL" id="AHC39334.1"/>
    </source>
</evidence>
<protein>
    <submittedName>
        <fullName evidence="2">Cation:proton antiporter</fullName>
    </submittedName>
</protein>
<dbReference type="KEGG" id="emr:EMUR_02935"/>
<evidence type="ECO:0000313" key="3">
    <source>
        <dbReference type="Proteomes" id="UP000018689"/>
    </source>
</evidence>
<gene>
    <name evidence="2" type="ORF">EMUR_02935</name>
</gene>
<feature type="transmembrane region" description="Helical" evidence="1">
    <location>
        <begin position="60"/>
        <end position="84"/>
    </location>
</feature>
<dbReference type="Proteomes" id="UP000018689">
    <property type="component" value="Chromosome"/>
</dbReference>
<dbReference type="STRING" id="1423892.EMUR_02935"/>
<dbReference type="EMBL" id="CP006917">
    <property type="protein sequence ID" value="AHC39334.1"/>
    <property type="molecule type" value="Genomic_DNA"/>
</dbReference>
<feature type="transmembrane region" description="Helical" evidence="1">
    <location>
        <begin position="37"/>
        <end position="54"/>
    </location>
</feature>
<dbReference type="NCBIfam" id="NF009311">
    <property type="entry name" value="PRK12670.1"/>
    <property type="match status" value="1"/>
</dbReference>
<dbReference type="InterPro" id="IPR005133">
    <property type="entry name" value="PhaG_MnhG_YufB"/>
</dbReference>
<dbReference type="HOGENOM" id="CLU_121334_2_2_5"/>
<feature type="transmembrane region" description="Helical" evidence="1">
    <location>
        <begin position="6"/>
        <end position="25"/>
    </location>
</feature>
<proteinExistence type="predicted"/>
<name>V9R994_9RICK</name>
<dbReference type="RefSeq" id="WP_024072181.1">
    <property type="nucleotide sequence ID" value="NC_023063.1"/>
</dbReference>
<dbReference type="PANTHER" id="PTHR34703">
    <property type="entry name" value="ANTIPORTER SUBUNIT MNHG2-RELATED"/>
    <property type="match status" value="1"/>
</dbReference>